<dbReference type="eggNOG" id="KOG0992">
    <property type="taxonomic scope" value="Eukaryota"/>
</dbReference>
<dbReference type="PANTHER" id="PTHR23157">
    <property type="entry name" value="GRIP AND COILED-COIL DOMAIN-CONTAINING PROTEIN 1"/>
    <property type="match status" value="1"/>
</dbReference>
<dbReference type="GO" id="GO:0005794">
    <property type="term" value="C:Golgi apparatus"/>
    <property type="evidence" value="ECO:0007669"/>
    <property type="project" value="TreeGrafter"/>
</dbReference>
<dbReference type="OrthoDB" id="5848685at2759"/>
<dbReference type="InParanoid" id="A0A1X7VAD4"/>
<dbReference type="PANTHER" id="PTHR23157:SF24">
    <property type="entry name" value="GOLGIN SUBFAMILY A MEMBER 1"/>
    <property type="match status" value="1"/>
</dbReference>
<evidence type="ECO:0000256" key="2">
    <source>
        <dbReference type="SAM" id="Coils"/>
    </source>
</evidence>
<dbReference type="KEGG" id="aqu:100640788"/>
<accession>A0A1X7VAD4</accession>
<feature type="domain" description="GRIP" evidence="4">
    <location>
        <begin position="490"/>
        <end position="539"/>
    </location>
</feature>
<proteinExistence type="predicted"/>
<feature type="region of interest" description="Disordered" evidence="3">
    <location>
        <begin position="278"/>
        <end position="298"/>
    </location>
</feature>
<evidence type="ECO:0000256" key="3">
    <source>
        <dbReference type="SAM" id="MobiDB-lite"/>
    </source>
</evidence>
<dbReference type="EnsemblMetazoa" id="XM_019994247.1">
    <property type="protein sequence ID" value="XP_019849806.1"/>
    <property type="gene ID" value="LOC100640788"/>
</dbReference>
<keyword evidence="6" id="KW-1185">Reference proteome</keyword>
<evidence type="ECO:0000259" key="4">
    <source>
        <dbReference type="PROSITE" id="PS50913"/>
    </source>
</evidence>
<feature type="compositionally biased region" description="Basic and acidic residues" evidence="3">
    <location>
        <begin position="66"/>
        <end position="95"/>
    </location>
</feature>
<dbReference type="InterPro" id="IPR051952">
    <property type="entry name" value="Golgi-autophagy_related"/>
</dbReference>
<dbReference type="EnsemblMetazoa" id="Aqu2.1.37265_001">
    <property type="protein sequence ID" value="Aqu2.1.37265_001"/>
    <property type="gene ID" value="Aqu2.1.37265"/>
</dbReference>
<evidence type="ECO:0000313" key="6">
    <source>
        <dbReference type="Proteomes" id="UP000007879"/>
    </source>
</evidence>
<feature type="compositionally biased region" description="Basic and acidic residues" evidence="3">
    <location>
        <begin position="39"/>
        <end position="53"/>
    </location>
</feature>
<protein>
    <recommendedName>
        <fullName evidence="4">GRIP domain-containing protein</fullName>
    </recommendedName>
</protein>
<dbReference type="SMART" id="SM00755">
    <property type="entry name" value="Grip"/>
    <property type="match status" value="1"/>
</dbReference>
<feature type="coiled-coil region" evidence="2">
    <location>
        <begin position="414"/>
        <end position="459"/>
    </location>
</feature>
<organism evidence="5">
    <name type="scientific">Amphimedon queenslandica</name>
    <name type="common">Sponge</name>
    <dbReference type="NCBI Taxonomy" id="400682"/>
    <lineage>
        <taxon>Eukaryota</taxon>
        <taxon>Metazoa</taxon>
        <taxon>Porifera</taxon>
        <taxon>Demospongiae</taxon>
        <taxon>Heteroscleromorpha</taxon>
        <taxon>Haplosclerida</taxon>
        <taxon>Niphatidae</taxon>
        <taxon>Amphimedon</taxon>
    </lineage>
</organism>
<evidence type="ECO:0000313" key="5">
    <source>
        <dbReference type="EnsemblMetazoa" id="Aqu2.1.37265_001"/>
    </source>
</evidence>
<gene>
    <name evidence="5" type="primary">100640788</name>
</gene>
<dbReference type="InterPro" id="IPR000237">
    <property type="entry name" value="GRIP_dom"/>
</dbReference>
<name>A0A1X7VAD4_AMPQE</name>
<dbReference type="Proteomes" id="UP000007879">
    <property type="component" value="Unassembled WGS sequence"/>
</dbReference>
<dbReference type="PROSITE" id="PS50913">
    <property type="entry name" value="GRIP"/>
    <property type="match status" value="1"/>
</dbReference>
<reference evidence="6" key="1">
    <citation type="journal article" date="2010" name="Nature">
        <title>The Amphimedon queenslandica genome and the evolution of animal complexity.</title>
        <authorList>
            <person name="Srivastava M."/>
            <person name="Simakov O."/>
            <person name="Chapman J."/>
            <person name="Fahey B."/>
            <person name="Gauthier M.E."/>
            <person name="Mitros T."/>
            <person name="Richards G.S."/>
            <person name="Conaco C."/>
            <person name="Dacre M."/>
            <person name="Hellsten U."/>
            <person name="Larroux C."/>
            <person name="Putnam N.H."/>
            <person name="Stanke M."/>
            <person name="Adamska M."/>
            <person name="Darling A."/>
            <person name="Degnan S.M."/>
            <person name="Oakley T.H."/>
            <person name="Plachetzki D.C."/>
            <person name="Zhai Y."/>
            <person name="Adamski M."/>
            <person name="Calcino A."/>
            <person name="Cummins S.F."/>
            <person name="Goodstein D.M."/>
            <person name="Harris C."/>
            <person name="Jackson D.J."/>
            <person name="Leys S.P."/>
            <person name="Shu S."/>
            <person name="Woodcroft B.J."/>
            <person name="Vervoort M."/>
            <person name="Kosik K.S."/>
            <person name="Manning G."/>
            <person name="Degnan B.M."/>
            <person name="Rokhsar D.S."/>
        </authorList>
    </citation>
    <scope>NUCLEOTIDE SEQUENCE [LARGE SCALE GENOMIC DNA]</scope>
</reference>
<dbReference type="AlphaFoldDB" id="A0A1X7VAD4"/>
<feature type="compositionally biased region" description="Basic and acidic residues" evidence="3">
    <location>
        <begin position="278"/>
        <end position="287"/>
    </location>
</feature>
<feature type="region of interest" description="Disordered" evidence="3">
    <location>
        <begin position="1"/>
        <end position="97"/>
    </location>
</feature>
<dbReference type="STRING" id="400682.A0A1X7VAD4"/>
<dbReference type="Gene3D" id="1.10.287.1490">
    <property type="match status" value="1"/>
</dbReference>
<evidence type="ECO:0000256" key="1">
    <source>
        <dbReference type="ARBA" id="ARBA00023054"/>
    </source>
</evidence>
<feature type="compositionally biased region" description="Basic and acidic residues" evidence="3">
    <location>
        <begin position="372"/>
        <end position="388"/>
    </location>
</feature>
<dbReference type="Pfam" id="PF01465">
    <property type="entry name" value="GRIP"/>
    <property type="match status" value="1"/>
</dbReference>
<sequence length="562" mass="64748">MFKRLKEKIEEEGNADFSPLKAPPGSVIRSQQEGPEPVKISEESSKSPERETDPAQLNETGTVEKSLVESDNKTEESDGKVEEVGTKPSSKKNDRAQSILSQLTSELVSLRKQYNQLLSAKEKNEKELNDKIESLEKSLSEKMIECRKMEKKNKELTWSADSLTSRLQIYGDYEKEDVIQKLQEQVNDLESRLRQRDFDIEIYETRMAAQSKQRHEDQMSFKKKTQILQDSVSSLQSSLGEKDSRLSHLNTEVLKIRSSLADVEKRRQQLDELIEEQKNNLTDKDQQLEDQESSHSATIDKLRLDHKKEIDELREQMKQLKKELKEKEEKLDRLVTELPDQPVVNTVLDGYSKSRMASSFTNSLRSTPGGVYRKEVEPLPRPVPRDPSDPALLPVENRLDDDDDDYDERFNPQYEVQLLELKRYSETLEEEIEEKSKAIKVQQQKINDLRKALMSKETKQPDPPPPPPVPPLSLPVTTEIPLSPLDAKKFDATDINFQYLKNVVIRFICTKEDEALQLVKAISTLLELNSAEEKYIRDYLQYKLSWFGSMPLPPNISAVKSK</sequence>
<dbReference type="Gene3D" id="1.10.220.60">
    <property type="entry name" value="GRIP domain"/>
    <property type="match status" value="1"/>
</dbReference>
<reference evidence="5" key="2">
    <citation type="submission" date="2017-05" db="UniProtKB">
        <authorList>
            <consortium name="EnsemblMetazoa"/>
        </authorList>
    </citation>
    <scope>IDENTIFICATION</scope>
</reference>
<feature type="region of interest" description="Disordered" evidence="3">
    <location>
        <begin position="367"/>
        <end position="394"/>
    </location>
</feature>
<keyword evidence="1 2" id="KW-0175">Coiled coil</keyword>